<dbReference type="AlphaFoldDB" id="A0A157SXZ0"/>
<dbReference type="Pfam" id="PF08394">
    <property type="entry name" value="Arc_trans_TRASH"/>
    <property type="match status" value="1"/>
</dbReference>
<gene>
    <name evidence="2" type="ORF">SSOP1_0417</name>
</gene>
<evidence type="ECO:0000313" key="3">
    <source>
        <dbReference type="Proteomes" id="UP000076770"/>
    </source>
</evidence>
<reference evidence="3" key="1">
    <citation type="submission" date="2016-04" db="EMBL/GenBank/DDBJ databases">
        <authorList>
            <person name="Shah S.A."/>
            <person name="Garrett R.A."/>
        </authorList>
    </citation>
    <scope>NUCLEOTIDE SEQUENCE [LARGE SCALE GENOMIC DNA]</scope>
    <source>
        <strain evidence="3">ATCC 35091 / DSM 1616 / JCM 8930 / NBRC 15331 / P1</strain>
    </source>
</reference>
<evidence type="ECO:0000313" key="2">
    <source>
        <dbReference type="EMBL" id="SAI83972.1"/>
    </source>
</evidence>
<sequence>MISMPLQLNTSTVTLKCNWCGTIIKENPIVVKTCCNNKPWVFCSNRCYQQWLAEWLRKQEQRTGGKKQRGLL</sequence>
<dbReference type="EMBL" id="LT549890">
    <property type="protein sequence ID" value="SAI83972.1"/>
    <property type="molecule type" value="Genomic_DNA"/>
</dbReference>
<evidence type="ECO:0000259" key="1">
    <source>
        <dbReference type="Pfam" id="PF08394"/>
    </source>
</evidence>
<proteinExistence type="predicted"/>
<accession>A0A157SXZ0</accession>
<organism evidence="2 3">
    <name type="scientific">Saccharolobus solfataricus</name>
    <name type="common">Sulfolobus solfataricus</name>
    <dbReference type="NCBI Taxonomy" id="2287"/>
    <lineage>
        <taxon>Archaea</taxon>
        <taxon>Thermoproteota</taxon>
        <taxon>Thermoprotei</taxon>
        <taxon>Sulfolobales</taxon>
        <taxon>Sulfolobaceae</taxon>
        <taxon>Saccharolobus</taxon>
    </lineage>
</organism>
<dbReference type="Proteomes" id="UP000076770">
    <property type="component" value="Chromosome i"/>
</dbReference>
<dbReference type="InterPro" id="IPR013603">
    <property type="entry name" value="TRASH_TR_C_prok"/>
</dbReference>
<name>A0A157SXZ0_SACSO</name>
<feature type="domain" description="TRASH transcription regulator C-terminal prokaryotic" evidence="1">
    <location>
        <begin position="15"/>
        <end position="50"/>
    </location>
</feature>
<protein>
    <recommendedName>
        <fullName evidence="1">TRASH transcription regulator C-terminal prokaryotic domain-containing protein</fullName>
    </recommendedName>
</protein>